<accession>A0A150QYU2</accession>
<protein>
    <recommendedName>
        <fullName evidence="2">M23ase beta-sheet core domain-containing protein</fullName>
    </recommendedName>
</protein>
<feature type="domain" description="M23ase beta-sheet core" evidence="2">
    <location>
        <begin position="198"/>
        <end position="307"/>
    </location>
</feature>
<dbReference type="CDD" id="cd12797">
    <property type="entry name" value="M23_peptidase"/>
    <property type="match status" value="1"/>
</dbReference>
<name>A0A150QYU2_SORCE</name>
<dbReference type="InterPro" id="IPR011055">
    <property type="entry name" value="Dup_hybrid_motif"/>
</dbReference>
<evidence type="ECO:0000259" key="2">
    <source>
        <dbReference type="Pfam" id="PF01551"/>
    </source>
</evidence>
<evidence type="ECO:0000256" key="1">
    <source>
        <dbReference type="SAM" id="SignalP"/>
    </source>
</evidence>
<dbReference type="Gene3D" id="2.70.70.10">
    <property type="entry name" value="Glucose Permease (Domain IIA)"/>
    <property type="match status" value="1"/>
</dbReference>
<feature type="signal peptide" evidence="1">
    <location>
        <begin position="1"/>
        <end position="18"/>
    </location>
</feature>
<dbReference type="EMBL" id="JEMB01003419">
    <property type="protein sequence ID" value="KYF72798.1"/>
    <property type="molecule type" value="Genomic_DNA"/>
</dbReference>
<dbReference type="InterPro" id="IPR016047">
    <property type="entry name" value="M23ase_b-sheet_dom"/>
</dbReference>
<dbReference type="InterPro" id="IPR050570">
    <property type="entry name" value="Cell_wall_metabolism_enzyme"/>
</dbReference>
<feature type="chain" id="PRO_5007567565" description="M23ase beta-sheet core domain-containing protein" evidence="1">
    <location>
        <begin position="19"/>
        <end position="372"/>
    </location>
</feature>
<dbReference type="PANTHER" id="PTHR21666">
    <property type="entry name" value="PEPTIDASE-RELATED"/>
    <property type="match status" value="1"/>
</dbReference>
<evidence type="ECO:0000313" key="3">
    <source>
        <dbReference type="EMBL" id="KYF72798.1"/>
    </source>
</evidence>
<comment type="caution">
    <text evidence="3">The sequence shown here is derived from an EMBL/GenBank/DDBJ whole genome shotgun (WGS) entry which is preliminary data.</text>
</comment>
<sequence length="372" mass="39077">MGLCSVALAVLSAPLGCAVTPDDALVTEEEVVESTSQAITVSGLGHYCSGTWPGLGGWAFTSDPAGGDPCASITSTGGTVQRKGLYSASGVNRVVYRCNPPGYGWVGMYEGTGDGPLAAAYDAADGQSECIFTVSPATIRIFDSPFSLSATYSHATGFDFAKAPYNTLNVTDFGQTGLTAATIVDWKGRDKSTGFMDGHDGHDWFMDRGTPVRAVADGVVVMARDWPSGATGSDSPNQKEVAIEHTVRGTAGSTYAERFVTYYAHFQSYSVAVGDVVSKGEQIGLSGNTGTSSGPHLHFSVIRKTNTANELSETVSWFLPPTGHSNSADNTIEPYGWAAPQGFDPWSWRGYPDGALSVNLWNSGQAPSTGTW</sequence>
<keyword evidence="1" id="KW-0732">Signal</keyword>
<dbReference type="PANTHER" id="PTHR21666:SF270">
    <property type="entry name" value="MUREIN HYDROLASE ACTIVATOR ENVC"/>
    <property type="match status" value="1"/>
</dbReference>
<dbReference type="AlphaFoldDB" id="A0A150QYU2"/>
<dbReference type="Proteomes" id="UP000075635">
    <property type="component" value="Unassembled WGS sequence"/>
</dbReference>
<organism evidence="3 4">
    <name type="scientific">Sorangium cellulosum</name>
    <name type="common">Polyangium cellulosum</name>
    <dbReference type="NCBI Taxonomy" id="56"/>
    <lineage>
        <taxon>Bacteria</taxon>
        <taxon>Pseudomonadati</taxon>
        <taxon>Myxococcota</taxon>
        <taxon>Polyangia</taxon>
        <taxon>Polyangiales</taxon>
        <taxon>Polyangiaceae</taxon>
        <taxon>Sorangium</taxon>
    </lineage>
</organism>
<dbReference type="GO" id="GO:0004222">
    <property type="term" value="F:metalloendopeptidase activity"/>
    <property type="evidence" value="ECO:0007669"/>
    <property type="project" value="TreeGrafter"/>
</dbReference>
<evidence type="ECO:0000313" key="4">
    <source>
        <dbReference type="Proteomes" id="UP000075635"/>
    </source>
</evidence>
<dbReference type="Pfam" id="PF01551">
    <property type="entry name" value="Peptidase_M23"/>
    <property type="match status" value="1"/>
</dbReference>
<gene>
    <name evidence="3" type="ORF">BE17_24760</name>
</gene>
<proteinExistence type="predicted"/>
<reference evidence="3 4" key="1">
    <citation type="submission" date="2014-02" db="EMBL/GenBank/DDBJ databases">
        <title>The small core and large imbalanced accessory genome model reveals a collaborative survival strategy of Sorangium cellulosum strains in nature.</title>
        <authorList>
            <person name="Han K."/>
            <person name="Peng R."/>
            <person name="Blom J."/>
            <person name="Li Y.-Z."/>
        </authorList>
    </citation>
    <scope>NUCLEOTIDE SEQUENCE [LARGE SCALE GENOMIC DNA]</scope>
    <source>
        <strain evidence="3 4">So0011-07</strain>
    </source>
</reference>
<dbReference type="SUPFAM" id="SSF51261">
    <property type="entry name" value="Duplicated hybrid motif"/>
    <property type="match status" value="1"/>
</dbReference>